<dbReference type="STRING" id="670580.A0A1X6NE09"/>
<feature type="transmembrane region" description="Helical" evidence="6">
    <location>
        <begin position="112"/>
        <end position="132"/>
    </location>
</feature>
<dbReference type="Proteomes" id="UP000194127">
    <property type="component" value="Unassembled WGS sequence"/>
</dbReference>
<accession>A0A1X6NE09</accession>
<gene>
    <name evidence="7" type="ORF">POSPLADRAFT_1042162</name>
</gene>
<feature type="transmembrane region" description="Helical" evidence="6">
    <location>
        <begin position="139"/>
        <end position="159"/>
    </location>
</feature>
<evidence type="ECO:0000256" key="5">
    <source>
        <dbReference type="SAM" id="MobiDB-lite"/>
    </source>
</evidence>
<dbReference type="Pfam" id="PF00335">
    <property type="entry name" value="Tetraspanin"/>
    <property type="match status" value="1"/>
</dbReference>
<proteinExistence type="predicted"/>
<feature type="transmembrane region" description="Helical" evidence="6">
    <location>
        <begin position="233"/>
        <end position="260"/>
    </location>
</feature>
<reference evidence="7 8" key="1">
    <citation type="submission" date="2017-04" db="EMBL/GenBank/DDBJ databases">
        <title>Genome Sequence of the Model Brown-Rot Fungus Postia placenta SB12.</title>
        <authorList>
            <consortium name="DOE Joint Genome Institute"/>
            <person name="Gaskell J."/>
            <person name="Kersten P."/>
            <person name="Larrondo L.F."/>
            <person name="Canessa P."/>
            <person name="Martinez D."/>
            <person name="Hibbett D."/>
            <person name="Schmoll M."/>
            <person name="Kubicek C.P."/>
            <person name="Martinez A.T."/>
            <person name="Yadav J."/>
            <person name="Master E."/>
            <person name="Magnuson J.K."/>
            <person name="James T."/>
            <person name="Yaver D."/>
            <person name="Berka R."/>
            <person name="Labutti K."/>
            <person name="Lipzen A."/>
            <person name="Aerts A."/>
            <person name="Barry K."/>
            <person name="Henrissat B."/>
            <person name="Blanchette R."/>
            <person name="Grigoriev I."/>
            <person name="Cullen D."/>
        </authorList>
    </citation>
    <scope>NUCLEOTIDE SEQUENCE [LARGE SCALE GENOMIC DNA]</scope>
    <source>
        <strain evidence="7 8">MAD-698-R-SB12</strain>
    </source>
</reference>
<evidence type="ECO:0000256" key="3">
    <source>
        <dbReference type="ARBA" id="ARBA00022989"/>
    </source>
</evidence>
<evidence type="ECO:0000256" key="1">
    <source>
        <dbReference type="ARBA" id="ARBA00004141"/>
    </source>
</evidence>
<organism evidence="7 8">
    <name type="scientific">Postia placenta MAD-698-R-SB12</name>
    <dbReference type="NCBI Taxonomy" id="670580"/>
    <lineage>
        <taxon>Eukaryota</taxon>
        <taxon>Fungi</taxon>
        <taxon>Dikarya</taxon>
        <taxon>Basidiomycota</taxon>
        <taxon>Agaricomycotina</taxon>
        <taxon>Agaricomycetes</taxon>
        <taxon>Polyporales</taxon>
        <taxon>Adustoporiaceae</taxon>
        <taxon>Rhodonia</taxon>
    </lineage>
</organism>
<dbReference type="GeneID" id="36323001"/>
<keyword evidence="4 6" id="KW-0472">Membrane</keyword>
<evidence type="ECO:0000313" key="8">
    <source>
        <dbReference type="Proteomes" id="UP000194127"/>
    </source>
</evidence>
<evidence type="ECO:0008006" key="9">
    <source>
        <dbReference type="Google" id="ProtNLM"/>
    </source>
</evidence>
<keyword evidence="2 6" id="KW-0812">Transmembrane</keyword>
<evidence type="ECO:0000256" key="2">
    <source>
        <dbReference type="ARBA" id="ARBA00022692"/>
    </source>
</evidence>
<feature type="compositionally biased region" description="Basic residues" evidence="5">
    <location>
        <begin position="1"/>
        <end position="12"/>
    </location>
</feature>
<feature type="compositionally biased region" description="Basic and acidic residues" evidence="5">
    <location>
        <begin position="24"/>
        <end position="37"/>
    </location>
</feature>
<evidence type="ECO:0000313" key="7">
    <source>
        <dbReference type="EMBL" id="OSX66858.1"/>
    </source>
</evidence>
<comment type="subcellular location">
    <subcellularLocation>
        <location evidence="1">Membrane</location>
        <topology evidence="1">Multi-pass membrane protein</topology>
    </subcellularLocation>
</comment>
<feature type="transmembrane region" description="Helical" evidence="6">
    <location>
        <begin position="68"/>
        <end position="92"/>
    </location>
</feature>
<evidence type="ECO:0000256" key="4">
    <source>
        <dbReference type="ARBA" id="ARBA00023136"/>
    </source>
</evidence>
<evidence type="ECO:0000256" key="6">
    <source>
        <dbReference type="SAM" id="Phobius"/>
    </source>
</evidence>
<dbReference type="GO" id="GO:0016020">
    <property type="term" value="C:membrane"/>
    <property type="evidence" value="ECO:0007669"/>
    <property type="project" value="UniProtKB-SubCell"/>
</dbReference>
<dbReference type="OrthoDB" id="2156690at2759"/>
<dbReference type="AlphaFoldDB" id="A0A1X6NE09"/>
<keyword evidence="3 6" id="KW-1133">Transmembrane helix</keyword>
<protein>
    <recommendedName>
        <fullName evidence="9">Tetraspanin Tsp2 family</fullName>
    </recommendedName>
</protein>
<sequence>MLSGGPKRRKVWKTAEAALPKRGGGREAFRRDEARMPGEGDDDYDCMTFDAREGGSTRPQARWNRFKWALFVSNLVFTVYSIAGLVVCLTLWFNVWGKADIVRVGNQPELVVSTLAAALGVLTALVGWSGILLNNRAFLSLYCVLTWACFALLVAPGYITYKRRAFNLEGKLNQQWSEALGLAGRLRVQNVLHCCGYFSPFVEATVSQTCYARSVLPGCKAPYLRFERAILGWWYTAVFALVPAQIAVMAVGLLCANHVTYRFGKGMMPRAYRLDMNSLAIIMDNYASQLAEQYGVDVAAEVMARSRSNLQLDAMPTMPYSRSSTVSLSTPTRYNVFSSKTTQSAVAS</sequence>
<name>A0A1X6NE09_9APHY</name>
<keyword evidence="8" id="KW-1185">Reference proteome</keyword>
<dbReference type="RefSeq" id="XP_024343652.1">
    <property type="nucleotide sequence ID" value="XM_024478051.1"/>
</dbReference>
<dbReference type="EMBL" id="KZ110591">
    <property type="protein sequence ID" value="OSX66858.1"/>
    <property type="molecule type" value="Genomic_DNA"/>
</dbReference>
<feature type="region of interest" description="Disordered" evidence="5">
    <location>
        <begin position="1"/>
        <end position="37"/>
    </location>
</feature>
<dbReference type="InterPro" id="IPR018499">
    <property type="entry name" value="Tetraspanin/Peripherin"/>
</dbReference>